<keyword evidence="5 9" id="KW-0460">Magnesium</keyword>
<dbReference type="InterPro" id="IPR019858">
    <property type="entry name" value="CRISPR-assoc_Cas1_HMARI/TNEAP"/>
</dbReference>
<evidence type="ECO:0000256" key="8">
    <source>
        <dbReference type="ARBA" id="ARBA00023211"/>
    </source>
</evidence>
<name>A0A521CBV8_9BACT</name>
<dbReference type="GO" id="GO:0046872">
    <property type="term" value="F:metal ion binding"/>
    <property type="evidence" value="ECO:0007669"/>
    <property type="project" value="UniProtKB-UniRule"/>
</dbReference>
<dbReference type="OrthoDB" id="9803119at2"/>
<dbReference type="InterPro" id="IPR042206">
    <property type="entry name" value="CRISPR-assoc_Cas1_C"/>
</dbReference>
<comment type="subunit">
    <text evidence="9">Homodimer, forms a heterotetramer with a Cas2 homodimer.</text>
</comment>
<dbReference type="GO" id="GO:0051607">
    <property type="term" value="P:defense response to virus"/>
    <property type="evidence" value="ECO:0007669"/>
    <property type="project" value="UniProtKB-UniRule"/>
</dbReference>
<comment type="similarity">
    <text evidence="9">Belongs to the CRISPR-associated endonuclease Cas1 family.</text>
</comment>
<evidence type="ECO:0000256" key="2">
    <source>
        <dbReference type="ARBA" id="ARBA00022723"/>
    </source>
</evidence>
<gene>
    <name evidence="9" type="primary">cas1</name>
    <name evidence="10" type="ORF">SAMN06265219_10527</name>
</gene>
<evidence type="ECO:0000313" key="11">
    <source>
        <dbReference type="Proteomes" id="UP000317557"/>
    </source>
</evidence>
<dbReference type="AlphaFoldDB" id="A0A521CBV8"/>
<dbReference type="RefSeq" id="WP_142453859.1">
    <property type="nucleotide sequence ID" value="NZ_FXTP01000005.1"/>
</dbReference>
<dbReference type="InterPro" id="IPR002729">
    <property type="entry name" value="CRISPR-assoc_Cas1"/>
</dbReference>
<dbReference type="GO" id="GO:0043571">
    <property type="term" value="P:maintenance of CRISPR repeat elements"/>
    <property type="evidence" value="ECO:0007669"/>
    <property type="project" value="UniProtKB-UniRule"/>
</dbReference>
<dbReference type="Pfam" id="PF01867">
    <property type="entry name" value="Cas_Cas1"/>
    <property type="match status" value="1"/>
</dbReference>
<dbReference type="Gene3D" id="3.100.10.20">
    <property type="entry name" value="CRISPR-associated endonuclease Cas1, N-terminal domain"/>
    <property type="match status" value="1"/>
</dbReference>
<keyword evidence="3 9" id="KW-0255">Endonuclease</keyword>
<dbReference type="HAMAP" id="MF_01470">
    <property type="entry name" value="Cas1"/>
    <property type="match status" value="1"/>
</dbReference>
<dbReference type="InterPro" id="IPR042211">
    <property type="entry name" value="CRISPR-assoc_Cas1_N"/>
</dbReference>
<comment type="function">
    <text evidence="9">CRISPR (clustered regularly interspaced short palindromic repeat), is an adaptive immune system that provides protection against mobile genetic elements (viruses, transposable elements and conjugative plasmids). CRISPR clusters contain spacers, sequences complementary to antecedent mobile elements, and target invading nucleic acids. CRISPR clusters are transcribed and processed into CRISPR RNA (crRNA). Acts as a dsDNA endonuclease. Involved in the integration of spacer DNA into the CRISPR cassette.</text>
</comment>
<evidence type="ECO:0000256" key="5">
    <source>
        <dbReference type="ARBA" id="ARBA00022842"/>
    </source>
</evidence>
<comment type="cofactor">
    <cofactor evidence="9">
        <name>Mg(2+)</name>
        <dbReference type="ChEBI" id="CHEBI:18420"/>
    </cofactor>
    <cofactor evidence="9">
        <name>Mn(2+)</name>
        <dbReference type="ChEBI" id="CHEBI:29035"/>
    </cofactor>
</comment>
<evidence type="ECO:0000256" key="9">
    <source>
        <dbReference type="HAMAP-Rule" id="MF_01470"/>
    </source>
</evidence>
<dbReference type="GO" id="GO:0004520">
    <property type="term" value="F:DNA endonuclease activity"/>
    <property type="evidence" value="ECO:0007669"/>
    <property type="project" value="InterPro"/>
</dbReference>
<keyword evidence="11" id="KW-1185">Reference proteome</keyword>
<dbReference type="GO" id="GO:0016787">
    <property type="term" value="F:hydrolase activity"/>
    <property type="evidence" value="ECO:0007669"/>
    <property type="project" value="UniProtKB-KW"/>
</dbReference>
<feature type="binding site" evidence="9">
    <location>
        <position position="191"/>
    </location>
    <ligand>
        <name>Mn(2+)</name>
        <dbReference type="ChEBI" id="CHEBI:29035"/>
    </ligand>
</feature>
<keyword evidence="4 9" id="KW-0378">Hydrolase</keyword>
<keyword evidence="1 9" id="KW-0540">Nuclease</keyword>
<dbReference type="PANTHER" id="PTHR43219">
    <property type="entry name" value="CRISPR-ASSOCIATED ENDONUCLEASE CAS1"/>
    <property type="match status" value="1"/>
</dbReference>
<protein>
    <recommendedName>
        <fullName evidence="9">CRISPR-associated endonuclease Cas1</fullName>
        <ecNumber evidence="9">3.1.-.-</ecNumber>
    </recommendedName>
</protein>
<evidence type="ECO:0000256" key="7">
    <source>
        <dbReference type="ARBA" id="ARBA00023125"/>
    </source>
</evidence>
<reference evidence="10 11" key="1">
    <citation type="submission" date="2017-05" db="EMBL/GenBank/DDBJ databases">
        <authorList>
            <person name="Varghese N."/>
            <person name="Submissions S."/>
        </authorList>
    </citation>
    <scope>NUCLEOTIDE SEQUENCE [LARGE SCALE GENOMIC DNA]</scope>
    <source>
        <strain evidence="10 11">DSM 21985</strain>
    </source>
</reference>
<dbReference type="NCBIfam" id="TIGR03641">
    <property type="entry name" value="cas1_HMARI"/>
    <property type="match status" value="1"/>
</dbReference>
<dbReference type="CDD" id="cd09722">
    <property type="entry name" value="Cas1_I-B"/>
    <property type="match status" value="1"/>
</dbReference>
<dbReference type="GO" id="GO:0003677">
    <property type="term" value="F:DNA binding"/>
    <property type="evidence" value="ECO:0007669"/>
    <property type="project" value="UniProtKB-KW"/>
</dbReference>
<dbReference type="PANTHER" id="PTHR43219:SF2">
    <property type="entry name" value="CRISPR-ASSOCIATED ENDONUCLEASE CAS1"/>
    <property type="match status" value="1"/>
</dbReference>
<proteinExistence type="inferred from homology"/>
<feature type="binding site" evidence="9">
    <location>
        <position position="256"/>
    </location>
    <ligand>
        <name>Mn(2+)</name>
        <dbReference type="ChEBI" id="CHEBI:29035"/>
    </ligand>
</feature>
<keyword evidence="7 9" id="KW-0238">DNA-binding</keyword>
<keyword evidence="8 9" id="KW-0464">Manganese</keyword>
<evidence type="ECO:0000256" key="6">
    <source>
        <dbReference type="ARBA" id="ARBA00023118"/>
    </source>
</evidence>
<keyword evidence="6 9" id="KW-0051">Antiviral defense</keyword>
<dbReference type="NCBIfam" id="TIGR00287">
    <property type="entry name" value="cas1"/>
    <property type="match status" value="1"/>
</dbReference>
<dbReference type="EMBL" id="FXTP01000005">
    <property type="protein sequence ID" value="SMO56888.1"/>
    <property type="molecule type" value="Genomic_DNA"/>
</dbReference>
<evidence type="ECO:0000256" key="1">
    <source>
        <dbReference type="ARBA" id="ARBA00022722"/>
    </source>
</evidence>
<accession>A0A521CBV8</accession>
<dbReference type="Gene3D" id="1.20.120.920">
    <property type="entry name" value="CRISPR-associated endonuclease Cas1, C-terminal domain"/>
    <property type="match status" value="1"/>
</dbReference>
<evidence type="ECO:0000256" key="3">
    <source>
        <dbReference type="ARBA" id="ARBA00022759"/>
    </source>
</evidence>
<evidence type="ECO:0000313" key="10">
    <source>
        <dbReference type="EMBL" id="SMO56888.1"/>
    </source>
</evidence>
<keyword evidence="2 9" id="KW-0479">Metal-binding</keyword>
<evidence type="ECO:0000256" key="4">
    <source>
        <dbReference type="ARBA" id="ARBA00022801"/>
    </source>
</evidence>
<dbReference type="EC" id="3.1.-.-" evidence="9"/>
<dbReference type="Proteomes" id="UP000317557">
    <property type="component" value="Unassembled WGS sequence"/>
</dbReference>
<organism evidence="10 11">
    <name type="scientific">Gracilimonas mengyeensis</name>
    <dbReference type="NCBI Taxonomy" id="1302730"/>
    <lineage>
        <taxon>Bacteria</taxon>
        <taxon>Pseudomonadati</taxon>
        <taxon>Balneolota</taxon>
        <taxon>Balneolia</taxon>
        <taxon>Balneolales</taxon>
        <taxon>Balneolaceae</taxon>
        <taxon>Gracilimonas</taxon>
    </lineage>
</organism>
<feature type="binding site" evidence="9">
    <location>
        <position position="271"/>
    </location>
    <ligand>
        <name>Mn(2+)</name>
        <dbReference type="ChEBI" id="CHEBI:29035"/>
    </ligand>
</feature>
<sequence>MKRPYYIFTSGKLMRKQNTLFFLPYKEEEELLEATKVEEKSFTEWELITEAGEFKKDFESLNKRVIPIDDVDSLMIFSEINFNARMLRFLSKNNIPAHLFNYYGHYSGSYYPREYLLSGFLLVNQVEHYKSRLKRIRLALQLVMGSGYNMLRNLKYYNGRAGDLTEHITKIEKHMDEVPLAEDIQQLMGLEGNIRQSYYAAFPTILGEKYDFEKRVKNPPDNAVNALISFGNAMVYTTCLTEIYRTQLSPLVSFLHEPGDRRYSLALDLAEIFKPLLADRVIFTCLNQGRIKHSDFEEDLNFCHLSKKGRKAFVKAFEEKLQTTIMHRKLNRKVSYRRLIRLECYKLVKHITDAEAYEPFKAWW</sequence>